<feature type="transmembrane region" description="Helical" evidence="2">
    <location>
        <begin position="126"/>
        <end position="145"/>
    </location>
</feature>
<dbReference type="Proteomes" id="UP000032180">
    <property type="component" value="Chromosome 5"/>
</dbReference>
<protein>
    <submittedName>
        <fullName evidence="3">Uncharacterized protein</fullName>
    </submittedName>
</protein>
<organism evidence="3 4">
    <name type="scientific">Leersia perrieri</name>
    <dbReference type="NCBI Taxonomy" id="77586"/>
    <lineage>
        <taxon>Eukaryota</taxon>
        <taxon>Viridiplantae</taxon>
        <taxon>Streptophyta</taxon>
        <taxon>Embryophyta</taxon>
        <taxon>Tracheophyta</taxon>
        <taxon>Spermatophyta</taxon>
        <taxon>Magnoliopsida</taxon>
        <taxon>Liliopsida</taxon>
        <taxon>Poales</taxon>
        <taxon>Poaceae</taxon>
        <taxon>BOP clade</taxon>
        <taxon>Oryzoideae</taxon>
        <taxon>Oryzeae</taxon>
        <taxon>Oryzinae</taxon>
        <taxon>Leersia</taxon>
    </lineage>
</organism>
<feature type="transmembrane region" description="Helical" evidence="2">
    <location>
        <begin position="56"/>
        <end position="78"/>
    </location>
</feature>
<feature type="transmembrane region" description="Helical" evidence="2">
    <location>
        <begin position="273"/>
        <end position="293"/>
    </location>
</feature>
<feature type="region of interest" description="Disordered" evidence="1">
    <location>
        <begin position="1"/>
        <end position="20"/>
    </location>
</feature>
<dbReference type="EnsemblPlants" id="LPERR05G16010.1">
    <property type="protein sequence ID" value="LPERR05G16010.1"/>
    <property type="gene ID" value="LPERR05G16010"/>
</dbReference>
<feature type="compositionally biased region" description="Low complexity" evidence="1">
    <location>
        <begin position="9"/>
        <end position="19"/>
    </location>
</feature>
<evidence type="ECO:0000313" key="3">
    <source>
        <dbReference type="EnsemblPlants" id="LPERR05G16010.1"/>
    </source>
</evidence>
<dbReference type="HOGENOM" id="CLU_805042_0_0_1"/>
<feature type="transmembrane region" description="Helical" evidence="2">
    <location>
        <begin position="319"/>
        <end position="339"/>
    </location>
</feature>
<dbReference type="AlphaFoldDB" id="A0A0D9WHP1"/>
<name>A0A0D9WHP1_9ORYZ</name>
<sequence length="415" mass="43904">MDNHELLSPRPNQQQPNDPQAERTISFAKEVIGITGSAIVGGVSGYKDIAKGVSSLLFKAGGFSLLVTFVCAVVLMQFQMHLPPGAARRHGRCIDLSSAVLVTLTGVLLVATNGTLVALMNRDGNTALVILVLPVALVLATLAGADMPPWDDAAAMAAVQDEAYEEAMKGNGEIASFGATAAFAIEGALILGYLKYPRFDGSTSPPQVDLAVASFASTVSMLAMAATALPIRTLFPSARSRAVAVVGHLNRSMLAALVATATILAVEFLQWWFMLSIIPEAIAVALNVAIMAWTEDGEAVTDVDNGDGDAAARERMSKGFRTVATISITLMACTYAVYLGQKTYDVYLKAAMLVMLAAVVSSLRQMLRPFELDLPRAKGWWAVAAGAVSLVFPGLALVIAVPLLVKIFVHLLRTR</sequence>
<proteinExistence type="predicted"/>
<accession>A0A0D9WHP1</accession>
<feature type="transmembrane region" description="Helical" evidence="2">
    <location>
        <begin position="249"/>
        <end position="266"/>
    </location>
</feature>
<keyword evidence="4" id="KW-1185">Reference proteome</keyword>
<feature type="transmembrane region" description="Helical" evidence="2">
    <location>
        <begin position="174"/>
        <end position="196"/>
    </location>
</feature>
<reference evidence="3" key="3">
    <citation type="submission" date="2015-04" db="UniProtKB">
        <authorList>
            <consortium name="EnsemblPlants"/>
        </authorList>
    </citation>
    <scope>IDENTIFICATION</scope>
</reference>
<dbReference type="Gramene" id="LPERR05G16010.1">
    <property type="protein sequence ID" value="LPERR05G16010.1"/>
    <property type="gene ID" value="LPERR05G16010"/>
</dbReference>
<keyword evidence="2" id="KW-0472">Membrane</keyword>
<feature type="transmembrane region" description="Helical" evidence="2">
    <location>
        <begin position="98"/>
        <end position="119"/>
    </location>
</feature>
<evidence type="ECO:0000256" key="2">
    <source>
        <dbReference type="SAM" id="Phobius"/>
    </source>
</evidence>
<feature type="transmembrane region" description="Helical" evidence="2">
    <location>
        <begin position="208"/>
        <end position="229"/>
    </location>
</feature>
<reference evidence="4" key="2">
    <citation type="submission" date="2013-12" db="EMBL/GenBank/DDBJ databases">
        <authorList>
            <person name="Yu Y."/>
            <person name="Lee S."/>
            <person name="de Baynast K."/>
            <person name="Wissotski M."/>
            <person name="Liu L."/>
            <person name="Talag J."/>
            <person name="Goicoechea J."/>
            <person name="Angelova A."/>
            <person name="Jetty R."/>
            <person name="Kudrna D."/>
            <person name="Golser W."/>
            <person name="Rivera L."/>
            <person name="Zhang J."/>
            <person name="Wing R."/>
        </authorList>
    </citation>
    <scope>NUCLEOTIDE SEQUENCE</scope>
</reference>
<dbReference type="eggNOG" id="ENOG502ST8H">
    <property type="taxonomic scope" value="Eukaryota"/>
</dbReference>
<evidence type="ECO:0000256" key="1">
    <source>
        <dbReference type="SAM" id="MobiDB-lite"/>
    </source>
</evidence>
<keyword evidence="2" id="KW-1133">Transmembrane helix</keyword>
<feature type="transmembrane region" description="Helical" evidence="2">
    <location>
        <begin position="379"/>
        <end position="405"/>
    </location>
</feature>
<reference evidence="3 4" key="1">
    <citation type="submission" date="2012-08" db="EMBL/GenBank/DDBJ databases">
        <title>Oryza genome evolution.</title>
        <authorList>
            <person name="Wing R.A."/>
        </authorList>
    </citation>
    <scope>NUCLEOTIDE SEQUENCE</scope>
</reference>
<feature type="transmembrane region" description="Helical" evidence="2">
    <location>
        <begin position="346"/>
        <end position="367"/>
    </location>
</feature>
<keyword evidence="2" id="KW-0812">Transmembrane</keyword>
<evidence type="ECO:0000313" key="4">
    <source>
        <dbReference type="Proteomes" id="UP000032180"/>
    </source>
</evidence>